<evidence type="ECO:0000313" key="10">
    <source>
        <dbReference type="EMBL" id="MEM5497993.1"/>
    </source>
</evidence>
<dbReference type="CDD" id="cd01992">
    <property type="entry name" value="TilS_N"/>
    <property type="match status" value="1"/>
</dbReference>
<keyword evidence="11" id="KW-1185">Reference proteome</keyword>
<dbReference type="InterPro" id="IPR012094">
    <property type="entry name" value="tRNA_Ile_lys_synt"/>
</dbReference>
<dbReference type="InterPro" id="IPR011063">
    <property type="entry name" value="TilS/TtcA_N"/>
</dbReference>
<keyword evidence="6" id="KW-0067">ATP-binding</keyword>
<dbReference type="GO" id="GO:0032267">
    <property type="term" value="F:tRNA(Ile)-lysidine synthase activity"/>
    <property type="evidence" value="ECO:0007669"/>
    <property type="project" value="UniProtKB-EC"/>
</dbReference>
<dbReference type="SUPFAM" id="SSF52402">
    <property type="entry name" value="Adenine nucleotide alpha hydrolases-like"/>
    <property type="match status" value="1"/>
</dbReference>
<dbReference type="NCBIfam" id="TIGR02432">
    <property type="entry name" value="lysidine_TilS_N"/>
    <property type="match status" value="1"/>
</dbReference>
<dbReference type="Pfam" id="PF09179">
    <property type="entry name" value="TilS"/>
    <property type="match status" value="1"/>
</dbReference>
<comment type="function">
    <text evidence="8">Ligates lysine onto the cytidine present at position 34 of the AUA codon-specific tRNA(Ile) that contains the anticodon CAU, in an ATP-dependent manner. Cytidine is converted to lysidine, thus changing the amino acid specificity of the tRNA from methionine to isoleucine.</text>
</comment>
<evidence type="ECO:0000256" key="4">
    <source>
        <dbReference type="ARBA" id="ARBA00022694"/>
    </source>
</evidence>
<proteinExistence type="inferred from homology"/>
<dbReference type="SUPFAM" id="SSF56037">
    <property type="entry name" value="PheT/TilS domain"/>
    <property type="match status" value="1"/>
</dbReference>
<keyword evidence="5" id="KW-0547">Nucleotide-binding</keyword>
<evidence type="ECO:0000256" key="2">
    <source>
        <dbReference type="ARBA" id="ARBA00022490"/>
    </source>
</evidence>
<keyword evidence="3 8" id="KW-0436">Ligase</keyword>
<dbReference type="Gene3D" id="1.20.59.20">
    <property type="match status" value="1"/>
</dbReference>
<dbReference type="InterPro" id="IPR015262">
    <property type="entry name" value="tRNA_Ile_lys_synt_subst-bd"/>
</dbReference>
<protein>
    <recommendedName>
        <fullName evidence="8">tRNA(Ile)-lysidine synthase</fullName>
        <ecNumber evidence="8">6.3.4.19</ecNumber>
    </recommendedName>
    <alternativeName>
        <fullName evidence="8">tRNA(Ile)-2-lysyl-cytidine synthase</fullName>
    </alternativeName>
    <alternativeName>
        <fullName evidence="8">tRNA(Ile)-lysidine synthetase</fullName>
    </alternativeName>
</protein>
<evidence type="ECO:0000256" key="6">
    <source>
        <dbReference type="ARBA" id="ARBA00022840"/>
    </source>
</evidence>
<gene>
    <name evidence="8 10" type="primary">tilS</name>
    <name evidence="10" type="ORF">WNY77_11355</name>
</gene>
<evidence type="ECO:0000259" key="9">
    <source>
        <dbReference type="SMART" id="SM00977"/>
    </source>
</evidence>
<dbReference type="InterPro" id="IPR012795">
    <property type="entry name" value="tRNA_Ile_lys_synt_N"/>
</dbReference>
<comment type="catalytic activity">
    <reaction evidence="7 8">
        <text>cytidine(34) in tRNA(Ile2) + L-lysine + ATP = lysidine(34) in tRNA(Ile2) + AMP + diphosphate + H(+)</text>
        <dbReference type="Rhea" id="RHEA:43744"/>
        <dbReference type="Rhea" id="RHEA-COMP:10625"/>
        <dbReference type="Rhea" id="RHEA-COMP:10670"/>
        <dbReference type="ChEBI" id="CHEBI:15378"/>
        <dbReference type="ChEBI" id="CHEBI:30616"/>
        <dbReference type="ChEBI" id="CHEBI:32551"/>
        <dbReference type="ChEBI" id="CHEBI:33019"/>
        <dbReference type="ChEBI" id="CHEBI:82748"/>
        <dbReference type="ChEBI" id="CHEBI:83665"/>
        <dbReference type="ChEBI" id="CHEBI:456215"/>
        <dbReference type="EC" id="6.3.4.19"/>
    </reaction>
</comment>
<evidence type="ECO:0000256" key="8">
    <source>
        <dbReference type="HAMAP-Rule" id="MF_01161"/>
    </source>
</evidence>
<dbReference type="InterPro" id="IPR012796">
    <property type="entry name" value="Lysidine-tRNA-synth_C"/>
</dbReference>
<dbReference type="PANTHER" id="PTHR43033">
    <property type="entry name" value="TRNA(ILE)-LYSIDINE SYNTHASE-RELATED"/>
    <property type="match status" value="1"/>
</dbReference>
<evidence type="ECO:0000313" key="11">
    <source>
        <dbReference type="Proteomes" id="UP001461163"/>
    </source>
</evidence>
<dbReference type="Gene3D" id="3.40.50.620">
    <property type="entry name" value="HUPs"/>
    <property type="match status" value="1"/>
</dbReference>
<dbReference type="SMART" id="SM00977">
    <property type="entry name" value="TilS_C"/>
    <property type="match status" value="1"/>
</dbReference>
<dbReference type="Pfam" id="PF01171">
    <property type="entry name" value="ATP_bind_3"/>
    <property type="match status" value="1"/>
</dbReference>
<dbReference type="HAMAP" id="MF_01161">
    <property type="entry name" value="tRNA_Ile_lys_synt"/>
    <property type="match status" value="1"/>
</dbReference>
<dbReference type="PANTHER" id="PTHR43033:SF1">
    <property type="entry name" value="TRNA(ILE)-LYSIDINE SYNTHASE-RELATED"/>
    <property type="match status" value="1"/>
</dbReference>
<feature type="domain" description="Lysidine-tRNA(Ile) synthetase C-terminal" evidence="9">
    <location>
        <begin position="381"/>
        <end position="440"/>
    </location>
</feature>
<dbReference type="RefSeq" id="WP_342881756.1">
    <property type="nucleotide sequence ID" value="NZ_JBBMQS010000006.1"/>
</dbReference>
<evidence type="ECO:0000256" key="5">
    <source>
        <dbReference type="ARBA" id="ARBA00022741"/>
    </source>
</evidence>
<dbReference type="Pfam" id="PF11734">
    <property type="entry name" value="TilS_C"/>
    <property type="match status" value="1"/>
</dbReference>
<keyword evidence="2 8" id="KW-0963">Cytoplasm</keyword>
<dbReference type="EC" id="6.3.4.19" evidence="8"/>
<evidence type="ECO:0000256" key="1">
    <source>
        <dbReference type="ARBA" id="ARBA00004496"/>
    </source>
</evidence>
<reference evidence="10 11" key="1">
    <citation type="submission" date="2024-03" db="EMBL/GenBank/DDBJ databases">
        <title>Community enrichment and isolation of bacterial strains for fucoidan degradation.</title>
        <authorList>
            <person name="Sichert A."/>
        </authorList>
    </citation>
    <scope>NUCLEOTIDE SEQUENCE [LARGE SCALE GENOMIC DNA]</scope>
    <source>
        <strain evidence="10 11">AS12</strain>
    </source>
</reference>
<dbReference type="NCBIfam" id="TIGR02433">
    <property type="entry name" value="lysidine_TilS_C"/>
    <property type="match status" value="1"/>
</dbReference>
<evidence type="ECO:0000256" key="3">
    <source>
        <dbReference type="ARBA" id="ARBA00022598"/>
    </source>
</evidence>
<organism evidence="10 11">
    <name type="scientific">Paraglaciecola mesophila</name>
    <dbReference type="NCBI Taxonomy" id="197222"/>
    <lineage>
        <taxon>Bacteria</taxon>
        <taxon>Pseudomonadati</taxon>
        <taxon>Pseudomonadota</taxon>
        <taxon>Gammaproteobacteria</taxon>
        <taxon>Alteromonadales</taxon>
        <taxon>Alteromonadaceae</taxon>
        <taxon>Paraglaciecola</taxon>
    </lineage>
</organism>
<comment type="subcellular location">
    <subcellularLocation>
        <location evidence="1 8">Cytoplasm</location>
    </subcellularLocation>
</comment>
<keyword evidence="4 8" id="KW-0819">tRNA processing</keyword>
<dbReference type="Proteomes" id="UP001461163">
    <property type="component" value="Unassembled WGS sequence"/>
</dbReference>
<comment type="caution">
    <text evidence="8">Lacks conserved residue(s) required for the propagation of feature annotation.</text>
</comment>
<comment type="similarity">
    <text evidence="8">Belongs to the tRNA(Ile)-lysidine synthase family.</text>
</comment>
<dbReference type="InterPro" id="IPR014729">
    <property type="entry name" value="Rossmann-like_a/b/a_fold"/>
</dbReference>
<sequence>MSLLDHLAAQVSALKRSHPSPLHIVVAYSAGIDSHVLLHALWQLKHAHISSFQLSALYIHHGLSDNADKWQQHCATVCAELEVEFDSAKVFVDVASGKGIEAQARDARYAKLVEIAPPGSVVMLAQHQDDQLETVLLQLKRGAGPKGLSGMGRCFSRAKLSGHQEKVHFFRPLLEISQEQIHRYADEHSLVWQEDESNQNIDFERNFIRRDVSPLLNQRWPHFAQSVARSALLCAQQQALLDEVTQEKLHSLLNPNNTLSVELLLSLTEPWRLQVVRMWLDTQNIPSPSRAILAQLSKELLLAAQDASPVIQWQKWQFRRFENALYVITIPEQVSPCETLIQPPEVQKLPLSLGEVALRRGQLAEVSDFSLNINDLDIGPISVVFGGFSQRFTPQDAPQSKPLKQWFKEWKIPPWERANIAIIRQGEQIIGLLINGRFVAGKSNGHKTATQKKFDSSGTLTYQK</sequence>
<name>A0ABU9SVS4_9ALTE</name>
<comment type="caution">
    <text evidence="10">The sequence shown here is derived from an EMBL/GenBank/DDBJ whole genome shotgun (WGS) entry which is preliminary data.</text>
</comment>
<accession>A0ABU9SVS4</accession>
<dbReference type="SUPFAM" id="SSF82829">
    <property type="entry name" value="MesJ substrate recognition domain-like"/>
    <property type="match status" value="1"/>
</dbReference>
<evidence type="ECO:0000256" key="7">
    <source>
        <dbReference type="ARBA" id="ARBA00048539"/>
    </source>
</evidence>
<dbReference type="EMBL" id="JBBMQS010000006">
    <property type="protein sequence ID" value="MEM5497993.1"/>
    <property type="molecule type" value="Genomic_DNA"/>
</dbReference>